<evidence type="ECO:0000259" key="7">
    <source>
        <dbReference type="PROSITE" id="PS51740"/>
    </source>
</evidence>
<dbReference type="InterPro" id="IPR007159">
    <property type="entry name" value="SpoVT-AbrB_dom"/>
</dbReference>
<feature type="domain" description="SpoVT-AbrB" evidence="7">
    <location>
        <begin position="19"/>
        <end position="64"/>
    </location>
</feature>
<keyword evidence="5" id="KW-0238">DNA-binding</keyword>
<reference evidence="8" key="1">
    <citation type="journal article" date="2014" name="Front. Microbiol.">
        <title>High frequency of phylogenetically diverse reductive dehalogenase-homologous genes in deep subseafloor sedimentary metagenomes.</title>
        <authorList>
            <person name="Kawai M."/>
            <person name="Futagami T."/>
            <person name="Toyoda A."/>
            <person name="Takaki Y."/>
            <person name="Nishi S."/>
            <person name="Hori S."/>
            <person name="Arai W."/>
            <person name="Tsubouchi T."/>
            <person name="Morono Y."/>
            <person name="Uchiyama I."/>
            <person name="Ito T."/>
            <person name="Fujiyama A."/>
            <person name="Inagaki F."/>
            <person name="Takami H."/>
        </authorList>
    </citation>
    <scope>NUCLEOTIDE SEQUENCE</scope>
    <source>
        <strain evidence="8">Expedition CK06-06</strain>
    </source>
</reference>
<name>X1L205_9ZZZZ</name>
<keyword evidence="4" id="KW-0805">Transcription regulation</keyword>
<dbReference type="SUPFAM" id="SSF89447">
    <property type="entry name" value="AbrB/MazE/MraZ-like"/>
    <property type="match status" value="1"/>
</dbReference>
<dbReference type="NCBIfam" id="TIGR00242">
    <property type="entry name" value="division/cell wall cluster transcriptional repressor MraZ"/>
    <property type="match status" value="1"/>
</dbReference>
<dbReference type="Pfam" id="PF02381">
    <property type="entry name" value="MraZ"/>
    <property type="match status" value="2"/>
</dbReference>
<dbReference type="InterPro" id="IPR003444">
    <property type="entry name" value="MraZ"/>
</dbReference>
<dbReference type="InterPro" id="IPR038619">
    <property type="entry name" value="MraZ_sf"/>
</dbReference>
<gene>
    <name evidence="8" type="ORF">S06H3_13266</name>
</gene>
<dbReference type="InterPro" id="IPR035644">
    <property type="entry name" value="MraZ_C"/>
</dbReference>
<evidence type="ECO:0000256" key="6">
    <source>
        <dbReference type="ARBA" id="ARBA00023163"/>
    </source>
</evidence>
<dbReference type="GO" id="GO:2000143">
    <property type="term" value="P:negative regulation of DNA-templated transcription initiation"/>
    <property type="evidence" value="ECO:0007669"/>
    <property type="project" value="TreeGrafter"/>
</dbReference>
<evidence type="ECO:0000256" key="1">
    <source>
        <dbReference type="ARBA" id="ARBA00013860"/>
    </source>
</evidence>
<evidence type="ECO:0000256" key="2">
    <source>
        <dbReference type="ARBA" id="ARBA00022490"/>
    </source>
</evidence>
<dbReference type="PANTHER" id="PTHR34701:SF1">
    <property type="entry name" value="TRANSCRIPTIONAL REGULATOR MRAZ"/>
    <property type="match status" value="1"/>
</dbReference>
<protein>
    <recommendedName>
        <fullName evidence="1">Transcriptional regulator MraZ</fullName>
    </recommendedName>
</protein>
<sequence length="160" mass="18689">MEIVRLVAREGIQAMFMGEYHHSIDDKNRLIIPSSLRQQTKENKDEFVITRGLEQSLFLYPSLEWQSLGERLKNLSTTKSNSRAFVRLLFSGAHPVQPDTQGRITLPQGLKDFAQIEEKIVIIGAFNKIEIWSEERWEKYYKQQRSIFEELSEDIMDVGI</sequence>
<evidence type="ECO:0000256" key="4">
    <source>
        <dbReference type="ARBA" id="ARBA00023015"/>
    </source>
</evidence>
<dbReference type="Gene3D" id="3.40.1550.20">
    <property type="entry name" value="Transcriptional regulator MraZ domain"/>
    <property type="match status" value="1"/>
</dbReference>
<keyword evidence="2" id="KW-0963">Cytoplasm</keyword>
<dbReference type="GO" id="GO:0000976">
    <property type="term" value="F:transcription cis-regulatory region binding"/>
    <property type="evidence" value="ECO:0007669"/>
    <property type="project" value="TreeGrafter"/>
</dbReference>
<dbReference type="InterPro" id="IPR035642">
    <property type="entry name" value="MraZ_N"/>
</dbReference>
<evidence type="ECO:0000256" key="3">
    <source>
        <dbReference type="ARBA" id="ARBA00022737"/>
    </source>
</evidence>
<dbReference type="PROSITE" id="PS51740">
    <property type="entry name" value="SPOVT_ABRB"/>
    <property type="match status" value="2"/>
</dbReference>
<dbReference type="InterPro" id="IPR020603">
    <property type="entry name" value="MraZ_dom"/>
</dbReference>
<evidence type="ECO:0000256" key="5">
    <source>
        <dbReference type="ARBA" id="ARBA00023125"/>
    </source>
</evidence>
<evidence type="ECO:0000313" key="8">
    <source>
        <dbReference type="EMBL" id="GAI13382.1"/>
    </source>
</evidence>
<comment type="caution">
    <text evidence="8">The sequence shown here is derived from an EMBL/GenBank/DDBJ whole genome shotgun (WGS) entry which is preliminary data.</text>
</comment>
<feature type="domain" description="SpoVT-AbrB" evidence="7">
    <location>
        <begin position="93"/>
        <end position="136"/>
    </location>
</feature>
<dbReference type="PANTHER" id="PTHR34701">
    <property type="entry name" value="TRANSCRIPTIONAL REGULATOR MRAZ"/>
    <property type="match status" value="1"/>
</dbReference>
<dbReference type="CDD" id="cd16320">
    <property type="entry name" value="MraZ_N"/>
    <property type="match status" value="1"/>
</dbReference>
<dbReference type="AlphaFoldDB" id="X1L205"/>
<organism evidence="8">
    <name type="scientific">marine sediment metagenome</name>
    <dbReference type="NCBI Taxonomy" id="412755"/>
    <lineage>
        <taxon>unclassified sequences</taxon>
        <taxon>metagenomes</taxon>
        <taxon>ecological metagenomes</taxon>
    </lineage>
</organism>
<dbReference type="CDD" id="cd16321">
    <property type="entry name" value="MraZ_C"/>
    <property type="match status" value="1"/>
</dbReference>
<dbReference type="EMBL" id="BARV01006472">
    <property type="protein sequence ID" value="GAI13382.1"/>
    <property type="molecule type" value="Genomic_DNA"/>
</dbReference>
<dbReference type="GO" id="GO:0003700">
    <property type="term" value="F:DNA-binding transcription factor activity"/>
    <property type="evidence" value="ECO:0007669"/>
    <property type="project" value="InterPro"/>
</dbReference>
<keyword evidence="6" id="KW-0804">Transcription</keyword>
<dbReference type="InterPro" id="IPR037914">
    <property type="entry name" value="SpoVT-AbrB_sf"/>
</dbReference>
<dbReference type="HAMAP" id="MF_01008">
    <property type="entry name" value="MraZ"/>
    <property type="match status" value="1"/>
</dbReference>
<accession>X1L205</accession>
<proteinExistence type="inferred from homology"/>
<keyword evidence="3" id="KW-0677">Repeat</keyword>